<dbReference type="PANTHER" id="PTHR12147">
    <property type="entry name" value="METALLOPEPTIDASE M28 FAMILY MEMBER"/>
    <property type="match status" value="1"/>
</dbReference>
<comment type="caution">
    <text evidence="11">The sequence shown here is derived from an EMBL/GenBank/DDBJ whole genome shotgun (WGS) entry which is preliminary data.</text>
</comment>
<dbReference type="InterPro" id="IPR045175">
    <property type="entry name" value="M28_fam"/>
</dbReference>
<dbReference type="Pfam" id="PF04389">
    <property type="entry name" value="Peptidase_M28"/>
    <property type="match status" value="1"/>
</dbReference>
<dbReference type="GO" id="GO:0006508">
    <property type="term" value="P:proteolysis"/>
    <property type="evidence" value="ECO:0007669"/>
    <property type="project" value="InterPro"/>
</dbReference>
<evidence type="ECO:0000256" key="3">
    <source>
        <dbReference type="ARBA" id="ARBA00010918"/>
    </source>
</evidence>
<keyword evidence="7" id="KW-0325">Glycoprotein</keyword>
<feature type="domain" description="Peptidase M28" evidence="10">
    <location>
        <begin position="78"/>
        <end position="268"/>
    </location>
</feature>
<evidence type="ECO:0000256" key="8">
    <source>
        <dbReference type="ARBA" id="ARBA00031512"/>
    </source>
</evidence>
<dbReference type="InterPro" id="IPR007484">
    <property type="entry name" value="Peptidase_M28"/>
</dbReference>
<protein>
    <recommendedName>
        <fullName evidence="4">Vacuolar membrane protease</fullName>
    </recommendedName>
    <alternativeName>
        <fullName evidence="8">FXNA-related family protease 1</fullName>
    </alternativeName>
</protein>
<feature type="transmembrane region" description="Helical" evidence="9">
    <location>
        <begin position="481"/>
        <end position="503"/>
    </location>
</feature>
<evidence type="ECO:0000256" key="4">
    <source>
        <dbReference type="ARBA" id="ARBA00017435"/>
    </source>
</evidence>
<dbReference type="PANTHER" id="PTHR12147:SF58">
    <property type="entry name" value="VACUOLAR MEMBRANE PROTEASE"/>
    <property type="match status" value="1"/>
</dbReference>
<dbReference type="GO" id="GO:0008235">
    <property type="term" value="F:metalloexopeptidase activity"/>
    <property type="evidence" value="ECO:0007669"/>
    <property type="project" value="InterPro"/>
</dbReference>
<keyword evidence="9" id="KW-0812">Transmembrane</keyword>
<accession>A0A918R982</accession>
<feature type="transmembrane region" description="Helical" evidence="9">
    <location>
        <begin position="301"/>
        <end position="323"/>
    </location>
</feature>
<comment type="function">
    <text evidence="1">May be involved in vacuolar sorting and osmoregulation.</text>
</comment>
<proteinExistence type="inferred from homology"/>
<comment type="subcellular location">
    <subcellularLocation>
        <location evidence="2">Vacuole membrane</location>
        <topology evidence="2">Multi-pass membrane protein</topology>
    </subcellularLocation>
</comment>
<dbReference type="AlphaFoldDB" id="A0A918R982"/>
<dbReference type="GO" id="GO:0005774">
    <property type="term" value="C:vacuolar membrane"/>
    <property type="evidence" value="ECO:0007669"/>
    <property type="project" value="UniProtKB-SubCell"/>
</dbReference>
<name>A0A918R982_9FLAO</name>
<gene>
    <name evidence="11" type="ORF">GCM10007028_30890</name>
</gene>
<comment type="similarity">
    <text evidence="3">Belongs to the peptidase M28 family.</text>
</comment>
<evidence type="ECO:0000256" key="7">
    <source>
        <dbReference type="ARBA" id="ARBA00023180"/>
    </source>
</evidence>
<evidence type="ECO:0000256" key="9">
    <source>
        <dbReference type="SAM" id="Phobius"/>
    </source>
</evidence>
<dbReference type="Gene3D" id="3.40.630.10">
    <property type="entry name" value="Zn peptidases"/>
    <property type="match status" value="1"/>
</dbReference>
<organism evidence="11 12">
    <name type="scientific">Algibacter mikhailovii</name>
    <dbReference type="NCBI Taxonomy" id="425498"/>
    <lineage>
        <taxon>Bacteria</taxon>
        <taxon>Pseudomonadati</taxon>
        <taxon>Bacteroidota</taxon>
        <taxon>Flavobacteriia</taxon>
        <taxon>Flavobacteriales</taxon>
        <taxon>Flavobacteriaceae</taxon>
        <taxon>Algibacter</taxon>
    </lineage>
</organism>
<feature type="transmembrane region" description="Helical" evidence="9">
    <location>
        <begin position="375"/>
        <end position="395"/>
    </location>
</feature>
<feature type="transmembrane region" description="Helical" evidence="9">
    <location>
        <begin position="402"/>
        <end position="421"/>
    </location>
</feature>
<feature type="transmembrane region" description="Helical" evidence="9">
    <location>
        <begin position="451"/>
        <end position="469"/>
    </location>
</feature>
<dbReference type="EMBL" id="BMWZ01000008">
    <property type="protein sequence ID" value="GGZ90414.1"/>
    <property type="molecule type" value="Genomic_DNA"/>
</dbReference>
<reference evidence="11" key="2">
    <citation type="submission" date="2020-09" db="EMBL/GenBank/DDBJ databases">
        <authorList>
            <person name="Sun Q."/>
            <person name="Kim S."/>
        </authorList>
    </citation>
    <scope>NUCLEOTIDE SEQUENCE</scope>
    <source>
        <strain evidence="11">KCTC 12710</strain>
    </source>
</reference>
<reference evidence="11" key="1">
    <citation type="journal article" date="2014" name="Int. J. Syst. Evol. Microbiol.">
        <title>Complete genome sequence of Corynebacterium casei LMG S-19264T (=DSM 44701T), isolated from a smear-ripened cheese.</title>
        <authorList>
            <consortium name="US DOE Joint Genome Institute (JGI-PGF)"/>
            <person name="Walter F."/>
            <person name="Albersmeier A."/>
            <person name="Kalinowski J."/>
            <person name="Ruckert C."/>
        </authorList>
    </citation>
    <scope>NUCLEOTIDE SEQUENCE</scope>
    <source>
        <strain evidence="11">KCTC 12710</strain>
    </source>
</reference>
<feature type="transmembrane region" description="Helical" evidence="9">
    <location>
        <begin position="510"/>
        <end position="527"/>
    </location>
</feature>
<evidence type="ECO:0000256" key="5">
    <source>
        <dbReference type="ARBA" id="ARBA00022554"/>
    </source>
</evidence>
<sequence>MPRSIVPSNAPETAFSAERAARHIKAMSKTIHPSGSPEIKLVKNYVTSQLTALGLEFQIQTDSAKSRYEANKNIELNNIIARIKGTKKGKALLVLSHYDSAQYSYGAADDASGVASVLEAIRAHLSTGKKALNDIIILFTDGEEQGLLGAKLFANKHPWAKEVGFAINLEARGTAGPSFTLVETNNGNANMMALYTKAGLKYPLGTSLFYSIYKRMPNDGDSSVLREKLDIDGFLFAFIDEHHNYHRPSDNYEHTSLKSVQHQGFYLLPLIEVCANTDLAQIKTKNDVVFFNIPVIGMLKYSYGLILPALFLSIIVFIGLLFYGFHLNKLSWKAIGIGFLVFLLGLLLSGGIGYLGVKLFPDLNASRFPLYGHLYTLAFVLICMAIYMQLLAFGCRFEAKQTSYLVAPLLFWILLNIPIALYLKGAAYFIIPVFCALISLLLMIKTNKPTLLSTTVLAVPMLVILAPMIKFLPLAIGPRLILSSTLLITLIMGLLTSVLTQYAYKRKMSLALLVLGLAVLCYIKIISS</sequence>
<dbReference type="SUPFAM" id="SSF53187">
    <property type="entry name" value="Zn-dependent exopeptidases"/>
    <property type="match status" value="1"/>
</dbReference>
<dbReference type="Proteomes" id="UP000636004">
    <property type="component" value="Unassembled WGS sequence"/>
</dbReference>
<keyword evidence="9" id="KW-0472">Membrane</keyword>
<evidence type="ECO:0000313" key="12">
    <source>
        <dbReference type="Proteomes" id="UP000636004"/>
    </source>
</evidence>
<evidence type="ECO:0000256" key="6">
    <source>
        <dbReference type="ARBA" id="ARBA00022989"/>
    </source>
</evidence>
<feature type="transmembrane region" description="Helical" evidence="9">
    <location>
        <begin position="427"/>
        <end position="444"/>
    </location>
</feature>
<feature type="transmembrane region" description="Helical" evidence="9">
    <location>
        <begin position="335"/>
        <end position="355"/>
    </location>
</feature>
<evidence type="ECO:0000256" key="1">
    <source>
        <dbReference type="ARBA" id="ARBA00003273"/>
    </source>
</evidence>
<keyword evidence="5" id="KW-0926">Vacuole</keyword>
<evidence type="ECO:0000313" key="11">
    <source>
        <dbReference type="EMBL" id="GGZ90414.1"/>
    </source>
</evidence>
<evidence type="ECO:0000256" key="2">
    <source>
        <dbReference type="ARBA" id="ARBA00004128"/>
    </source>
</evidence>
<keyword evidence="6 9" id="KW-1133">Transmembrane helix</keyword>
<evidence type="ECO:0000259" key="10">
    <source>
        <dbReference type="Pfam" id="PF04389"/>
    </source>
</evidence>
<keyword evidence="12" id="KW-1185">Reference proteome</keyword>